<dbReference type="EMBL" id="JALLBG020000023">
    <property type="protein sequence ID" value="KAL3771511.1"/>
    <property type="molecule type" value="Genomic_DNA"/>
</dbReference>
<comment type="subunit">
    <text evidence="2">Interacts with coenzyme Q.</text>
</comment>
<comment type="function">
    <text evidence="3">Required for the function of coenzyme Q in the respiratory chain. May serve as a chaperone or may be involved in the transport of Q6 from its site of synthesis to the catalytic sites of the respiratory complexes.</text>
</comment>
<dbReference type="InterPro" id="IPR044996">
    <property type="entry name" value="COQ10-like"/>
</dbReference>
<protein>
    <recommendedName>
        <fullName evidence="4">Coenzyme Q-binding protein COQ10 START domain-containing protein</fullName>
    </recommendedName>
</protein>
<dbReference type="Gene3D" id="3.30.530.20">
    <property type="match status" value="1"/>
</dbReference>
<accession>A0ABD3N650</accession>
<organism evidence="5 6">
    <name type="scientific">Discostella pseudostelligera</name>
    <dbReference type="NCBI Taxonomy" id="259834"/>
    <lineage>
        <taxon>Eukaryota</taxon>
        <taxon>Sar</taxon>
        <taxon>Stramenopiles</taxon>
        <taxon>Ochrophyta</taxon>
        <taxon>Bacillariophyta</taxon>
        <taxon>Coscinodiscophyceae</taxon>
        <taxon>Thalassiosirophycidae</taxon>
        <taxon>Stephanodiscales</taxon>
        <taxon>Stephanodiscaceae</taxon>
        <taxon>Discostella</taxon>
    </lineage>
</organism>
<dbReference type="AlphaFoldDB" id="A0ABD3N650"/>
<dbReference type="PANTHER" id="PTHR12901:SF10">
    <property type="entry name" value="COENZYME Q-BINDING PROTEIN COQ10, MITOCHONDRIAL"/>
    <property type="match status" value="1"/>
</dbReference>
<evidence type="ECO:0000259" key="4">
    <source>
        <dbReference type="Pfam" id="PF03364"/>
    </source>
</evidence>
<evidence type="ECO:0000256" key="3">
    <source>
        <dbReference type="ARBA" id="ARBA00024947"/>
    </source>
</evidence>
<dbReference type="InterPro" id="IPR005031">
    <property type="entry name" value="COQ10_START"/>
</dbReference>
<evidence type="ECO:0000313" key="5">
    <source>
        <dbReference type="EMBL" id="KAL3771511.1"/>
    </source>
</evidence>
<comment type="caution">
    <text evidence="5">The sequence shown here is derived from an EMBL/GenBank/DDBJ whole genome shotgun (WGS) entry which is preliminary data.</text>
</comment>
<dbReference type="Proteomes" id="UP001530293">
    <property type="component" value="Unassembled WGS sequence"/>
</dbReference>
<feature type="domain" description="Coenzyme Q-binding protein COQ10 START" evidence="4">
    <location>
        <begin position="19"/>
        <end position="130"/>
    </location>
</feature>
<proteinExistence type="inferred from homology"/>
<evidence type="ECO:0000256" key="2">
    <source>
        <dbReference type="ARBA" id="ARBA00011814"/>
    </source>
</evidence>
<evidence type="ECO:0000256" key="1">
    <source>
        <dbReference type="ARBA" id="ARBA00006885"/>
    </source>
</evidence>
<evidence type="ECO:0000313" key="6">
    <source>
        <dbReference type="Proteomes" id="UP001530293"/>
    </source>
</evidence>
<keyword evidence="6" id="KW-1185">Reference proteome</keyword>
<sequence length="148" mass="16905">MYDAVLRVGLPGLSSSSLVEERYISRVRMTPPSVVEDRMPLWIVEAKSIQSKLFDSLKSRWQLTLADNHYNLHGRGVANQEINTMTNHNAITSSCNVQFEVEIQVSNPLISLMLDQVLKDVARKQVDAFERRGNEIPFRQDRFGIEAM</sequence>
<name>A0ABD3N650_9STRA</name>
<dbReference type="PANTHER" id="PTHR12901">
    <property type="entry name" value="SPERM PROTEIN HOMOLOG"/>
    <property type="match status" value="1"/>
</dbReference>
<gene>
    <name evidence="5" type="ORF">ACHAWU_003686</name>
</gene>
<comment type="similarity">
    <text evidence="1">Belongs to the COQ10 family.</text>
</comment>
<reference evidence="5 6" key="1">
    <citation type="submission" date="2024-10" db="EMBL/GenBank/DDBJ databases">
        <title>Updated reference genomes for cyclostephanoid diatoms.</title>
        <authorList>
            <person name="Roberts W.R."/>
            <person name="Alverson A.J."/>
        </authorList>
    </citation>
    <scope>NUCLEOTIDE SEQUENCE [LARGE SCALE GENOMIC DNA]</scope>
    <source>
        <strain evidence="5 6">AJA232-27</strain>
    </source>
</reference>
<dbReference type="Pfam" id="PF03364">
    <property type="entry name" value="Polyketide_cyc"/>
    <property type="match status" value="1"/>
</dbReference>
<dbReference type="InterPro" id="IPR023393">
    <property type="entry name" value="START-like_dom_sf"/>
</dbReference>